<evidence type="ECO:0000256" key="1">
    <source>
        <dbReference type="SAM" id="MobiDB-lite"/>
    </source>
</evidence>
<reference evidence="3" key="1">
    <citation type="journal article" date="2022" name="bioRxiv">
        <title>Sequencing and chromosome-scale assembly of the giantPleurodeles waltlgenome.</title>
        <authorList>
            <person name="Brown T."/>
            <person name="Elewa A."/>
            <person name="Iarovenko S."/>
            <person name="Subramanian E."/>
            <person name="Araus A.J."/>
            <person name="Petzold A."/>
            <person name="Susuki M."/>
            <person name="Suzuki K.-i.T."/>
            <person name="Hayashi T."/>
            <person name="Toyoda A."/>
            <person name="Oliveira C."/>
            <person name="Osipova E."/>
            <person name="Leigh N.D."/>
            <person name="Simon A."/>
            <person name="Yun M.H."/>
        </authorList>
    </citation>
    <scope>NUCLEOTIDE SEQUENCE</scope>
    <source>
        <strain evidence="3">20211129_DDA</strain>
        <tissue evidence="3">Liver</tissue>
    </source>
</reference>
<evidence type="ECO:0000313" key="3">
    <source>
        <dbReference type="EMBL" id="KAJ1129478.1"/>
    </source>
</evidence>
<evidence type="ECO:0000256" key="2">
    <source>
        <dbReference type="SAM" id="SignalP"/>
    </source>
</evidence>
<name>A0AAV7PUM7_PLEWA</name>
<protein>
    <submittedName>
        <fullName evidence="3">Uncharacterized protein</fullName>
    </submittedName>
</protein>
<feature type="signal peptide" evidence="2">
    <location>
        <begin position="1"/>
        <end position="18"/>
    </location>
</feature>
<keyword evidence="2" id="KW-0732">Signal</keyword>
<dbReference type="Proteomes" id="UP001066276">
    <property type="component" value="Chromosome 7"/>
</dbReference>
<dbReference type="EMBL" id="JANPWB010000011">
    <property type="protein sequence ID" value="KAJ1129478.1"/>
    <property type="molecule type" value="Genomic_DNA"/>
</dbReference>
<keyword evidence="4" id="KW-1185">Reference proteome</keyword>
<proteinExistence type="predicted"/>
<feature type="chain" id="PRO_5043540966" evidence="2">
    <location>
        <begin position="19"/>
        <end position="117"/>
    </location>
</feature>
<sequence length="117" mass="12094">MLVACFCLLLSPTTPVHQSSLDGGGETGALSWLLDTRNPMPALCDRSFRASGVWGFRLLPLSPAPVQAILTGSRAGGLSGPKPPVAQKPSGRSQRGEPLGLYVGSVSVGILLSPLKT</sequence>
<organism evidence="3 4">
    <name type="scientific">Pleurodeles waltl</name>
    <name type="common">Iberian ribbed newt</name>
    <dbReference type="NCBI Taxonomy" id="8319"/>
    <lineage>
        <taxon>Eukaryota</taxon>
        <taxon>Metazoa</taxon>
        <taxon>Chordata</taxon>
        <taxon>Craniata</taxon>
        <taxon>Vertebrata</taxon>
        <taxon>Euteleostomi</taxon>
        <taxon>Amphibia</taxon>
        <taxon>Batrachia</taxon>
        <taxon>Caudata</taxon>
        <taxon>Salamandroidea</taxon>
        <taxon>Salamandridae</taxon>
        <taxon>Pleurodelinae</taxon>
        <taxon>Pleurodeles</taxon>
    </lineage>
</organism>
<feature type="region of interest" description="Disordered" evidence="1">
    <location>
        <begin position="72"/>
        <end position="98"/>
    </location>
</feature>
<gene>
    <name evidence="3" type="ORF">NDU88_007846</name>
</gene>
<dbReference type="AlphaFoldDB" id="A0AAV7PUM7"/>
<evidence type="ECO:0000313" key="4">
    <source>
        <dbReference type="Proteomes" id="UP001066276"/>
    </source>
</evidence>
<comment type="caution">
    <text evidence="3">The sequence shown here is derived from an EMBL/GenBank/DDBJ whole genome shotgun (WGS) entry which is preliminary data.</text>
</comment>
<accession>A0AAV7PUM7</accession>